<reference evidence="2 3" key="1">
    <citation type="submission" date="2013-01" db="EMBL/GenBank/DDBJ databases">
        <title>Whole genome shotgun sequence of Gordonia soli NBRC 108243.</title>
        <authorList>
            <person name="Isaki-Nakamura S."/>
            <person name="Hosoyama A."/>
            <person name="Tsuchikane K."/>
            <person name="Ando Y."/>
            <person name="Baba S."/>
            <person name="Ohji S."/>
            <person name="Hamada M."/>
            <person name="Tamura T."/>
            <person name="Yamazoe A."/>
            <person name="Yamazaki S."/>
            <person name="Fujita N."/>
        </authorList>
    </citation>
    <scope>NUCLEOTIDE SEQUENCE [LARGE SCALE GENOMIC DNA]</scope>
    <source>
        <strain evidence="2 3">NBRC 108243</strain>
    </source>
</reference>
<proteinExistence type="predicted"/>
<dbReference type="AlphaFoldDB" id="M0QFH2"/>
<dbReference type="EMBL" id="BANX01000006">
    <property type="protein sequence ID" value="GAC67209.1"/>
    <property type="molecule type" value="Genomic_DNA"/>
</dbReference>
<evidence type="ECO:0000313" key="2">
    <source>
        <dbReference type="EMBL" id="GAC67209.1"/>
    </source>
</evidence>
<organism evidence="2 3">
    <name type="scientific">Gordonia soli NBRC 108243</name>
    <dbReference type="NCBI Taxonomy" id="1223545"/>
    <lineage>
        <taxon>Bacteria</taxon>
        <taxon>Bacillati</taxon>
        <taxon>Actinomycetota</taxon>
        <taxon>Actinomycetes</taxon>
        <taxon>Mycobacteriales</taxon>
        <taxon>Gordoniaceae</taxon>
        <taxon>Gordonia</taxon>
    </lineage>
</organism>
<dbReference type="Proteomes" id="UP000011666">
    <property type="component" value="Unassembled WGS sequence"/>
</dbReference>
<accession>M0QFH2</accession>
<dbReference type="eggNOG" id="ENOG5031VRJ">
    <property type="taxonomic scope" value="Bacteria"/>
</dbReference>
<dbReference type="STRING" id="1223545.GS4_06_00550"/>
<feature type="region of interest" description="Disordered" evidence="1">
    <location>
        <begin position="1"/>
        <end position="34"/>
    </location>
</feature>
<evidence type="ECO:0000256" key="1">
    <source>
        <dbReference type="SAM" id="MobiDB-lite"/>
    </source>
</evidence>
<evidence type="ECO:0000313" key="3">
    <source>
        <dbReference type="Proteomes" id="UP000011666"/>
    </source>
</evidence>
<comment type="caution">
    <text evidence="2">The sequence shown here is derived from an EMBL/GenBank/DDBJ whole genome shotgun (WGS) entry which is preliminary data.</text>
</comment>
<feature type="compositionally biased region" description="Low complexity" evidence="1">
    <location>
        <begin position="1"/>
        <end position="27"/>
    </location>
</feature>
<name>M0QFH2_9ACTN</name>
<gene>
    <name evidence="2" type="ORF">GS4_06_00550</name>
</gene>
<keyword evidence="3" id="KW-1185">Reference proteome</keyword>
<dbReference type="RefSeq" id="WP_007618142.1">
    <property type="nucleotide sequence ID" value="NZ_BANX01000006.1"/>
</dbReference>
<sequence length="316" mass="33093">MTTTVTSAESSAESSAGTPAESSAGTSRETSGSADELLDAGRLVDLLPPGSPARGGVAAANARFTRPLQVQVVGRPGVGRDTMARAVRDRLAVTTIGPGEAAEGAADADLWVLLLAGLPRPEDRAALSRLPADRTIVVLGKADTLGERDVALDLAHRSADVLGVSVVAVSQLLSCADVRDDEFDFLRAMVAAGEEMPSMSAEFLTPTGVIRDGSERLVRSGLLRRIDQSGIDLALAVLSGDPDAVRTATQLNRILHAAGHIGDLVAPIRERVARVRAWRTVEVRNRLEVIAAGGTDRDAVEHLLSLDGLARSEVPR</sequence>
<protein>
    <submittedName>
        <fullName evidence="2">Uncharacterized protein</fullName>
    </submittedName>
</protein>